<dbReference type="InterPro" id="IPR000131">
    <property type="entry name" value="ATP_synth_F1_gsu"/>
</dbReference>
<dbReference type="SUPFAM" id="SSF52943">
    <property type="entry name" value="ATP synthase (F1-ATPase), gamma subunit"/>
    <property type="match status" value="1"/>
</dbReference>
<comment type="caution">
    <text evidence="11">The sequence shown here is derived from an EMBL/GenBank/DDBJ whole genome shotgun (WGS) entry which is preliminary data.</text>
</comment>
<comment type="subunit">
    <text evidence="10">F-type ATPases have 2 components, CF(1) - the catalytic core - and CF(0) - the membrane proton channel. CF(1) has five subunits: alpha(3), beta(3), gamma(1), delta(1), epsilon(1). CF(0) has three main subunits: a, b and c.</text>
</comment>
<dbReference type="PROSITE" id="PS00153">
    <property type="entry name" value="ATPASE_GAMMA"/>
    <property type="match status" value="1"/>
</dbReference>
<dbReference type="NCBIfam" id="TIGR01146">
    <property type="entry name" value="ATPsyn_F1gamma"/>
    <property type="match status" value="1"/>
</dbReference>
<dbReference type="NCBIfam" id="NF004146">
    <property type="entry name" value="PRK05621.1-4"/>
    <property type="match status" value="1"/>
</dbReference>
<dbReference type="PANTHER" id="PTHR11693">
    <property type="entry name" value="ATP SYNTHASE GAMMA CHAIN"/>
    <property type="match status" value="1"/>
</dbReference>
<dbReference type="InterPro" id="IPR023632">
    <property type="entry name" value="ATP_synth_F1_gsu_CS"/>
</dbReference>
<sequence length="292" mass="31993">MPSLKDLKNRIASVKATQKITKAMKMVAAAKLRRAQEAAEAARPYAERMNKVLASLSAANAGNAEAPLLLSGTGRDQVHLLVVATGERGLAGGFNSSIIRLARDHALKLLAEGKTVKILTVGRKGNDILRRTFKDNIVDYVTFREVKQLSFANADDVARRVLDLFNKGEFDVATLFYARFQSVISQVATAQQIIPAKFDDAEASTGSAALYEYEPSEEEILEDLLPRNVAVQIFRALLENNASFYGAQMSAMDNATRNAGEMINKLTLSYNRQRQAQITKELIEIISGAEAL</sequence>
<accession>A0ABM8PQF0</accession>
<dbReference type="PIRSF" id="PIRSF039089">
    <property type="entry name" value="ATP_synthase_gamma"/>
    <property type="match status" value="1"/>
</dbReference>
<dbReference type="Proteomes" id="UP000606921">
    <property type="component" value="Unassembled WGS sequence"/>
</dbReference>
<dbReference type="EMBL" id="CABFWF030000012">
    <property type="protein sequence ID" value="CAD7042542.1"/>
    <property type="molecule type" value="Genomic_DNA"/>
</dbReference>
<gene>
    <name evidence="10" type="primary">atpG</name>
    <name evidence="11" type="ORF">REJC140_01157</name>
</gene>
<evidence type="ECO:0000256" key="3">
    <source>
        <dbReference type="ARBA" id="ARBA00007681"/>
    </source>
</evidence>
<protein>
    <recommendedName>
        <fullName evidence="10">ATP synthase gamma chain</fullName>
    </recommendedName>
    <alternativeName>
        <fullName evidence="10">ATP synthase F1 sector gamma subunit</fullName>
    </alternativeName>
    <alternativeName>
        <fullName evidence="10">F-ATPase gamma subunit</fullName>
    </alternativeName>
</protein>
<keyword evidence="9 10" id="KW-0066">ATP synthesis</keyword>
<evidence type="ECO:0000256" key="4">
    <source>
        <dbReference type="ARBA" id="ARBA00022448"/>
    </source>
</evidence>
<evidence type="ECO:0000256" key="6">
    <source>
        <dbReference type="ARBA" id="ARBA00023065"/>
    </source>
</evidence>
<keyword evidence="12" id="KW-1185">Reference proteome</keyword>
<dbReference type="Gene3D" id="1.10.287.80">
    <property type="entry name" value="ATP synthase, gamma subunit, helix hairpin domain"/>
    <property type="match status" value="1"/>
</dbReference>
<dbReference type="PRINTS" id="PR00126">
    <property type="entry name" value="ATPASEGAMMA"/>
</dbReference>
<keyword evidence="10" id="KW-1003">Cell membrane</keyword>
<evidence type="ECO:0000256" key="9">
    <source>
        <dbReference type="ARBA" id="ARBA00023310"/>
    </source>
</evidence>
<evidence type="ECO:0000256" key="7">
    <source>
        <dbReference type="ARBA" id="ARBA00023136"/>
    </source>
</evidence>
<dbReference type="Gene3D" id="3.40.1380.10">
    <property type="match status" value="1"/>
</dbReference>
<dbReference type="CDD" id="cd12151">
    <property type="entry name" value="F1-ATPase_gamma"/>
    <property type="match status" value="1"/>
</dbReference>
<keyword evidence="7 10" id="KW-0472">Membrane</keyword>
<evidence type="ECO:0000256" key="1">
    <source>
        <dbReference type="ARBA" id="ARBA00003456"/>
    </source>
</evidence>
<dbReference type="Pfam" id="PF00231">
    <property type="entry name" value="ATP-synt"/>
    <property type="match status" value="1"/>
</dbReference>
<name>A0ABM8PQF0_9HYPH</name>
<evidence type="ECO:0000313" key="12">
    <source>
        <dbReference type="Proteomes" id="UP000606921"/>
    </source>
</evidence>
<comment type="subcellular location">
    <subcellularLocation>
        <location evidence="10">Cell membrane</location>
        <topology evidence="10">Peripheral membrane protein</topology>
    </subcellularLocation>
    <subcellularLocation>
        <location evidence="2">Membrane</location>
        <topology evidence="2">Peripheral membrane protein</topology>
    </subcellularLocation>
</comment>
<keyword evidence="6 10" id="KW-0406">Ion transport</keyword>
<dbReference type="PANTHER" id="PTHR11693:SF22">
    <property type="entry name" value="ATP SYNTHASE SUBUNIT GAMMA, MITOCHONDRIAL"/>
    <property type="match status" value="1"/>
</dbReference>
<proteinExistence type="inferred from homology"/>
<evidence type="ECO:0000313" key="11">
    <source>
        <dbReference type="EMBL" id="CAD7042542.1"/>
    </source>
</evidence>
<organism evidence="11 12">
    <name type="scientific">Pseudorhizobium endolithicum</name>
    <dbReference type="NCBI Taxonomy" id="1191678"/>
    <lineage>
        <taxon>Bacteria</taxon>
        <taxon>Pseudomonadati</taxon>
        <taxon>Pseudomonadota</taxon>
        <taxon>Alphaproteobacteria</taxon>
        <taxon>Hyphomicrobiales</taxon>
        <taxon>Rhizobiaceae</taxon>
        <taxon>Rhizobium/Agrobacterium group</taxon>
        <taxon>Pseudorhizobium</taxon>
    </lineage>
</organism>
<dbReference type="HAMAP" id="MF_00815">
    <property type="entry name" value="ATP_synth_gamma_bact"/>
    <property type="match status" value="1"/>
</dbReference>
<comment type="similarity">
    <text evidence="3 10">Belongs to the ATPase gamma chain family.</text>
</comment>
<evidence type="ECO:0000256" key="2">
    <source>
        <dbReference type="ARBA" id="ARBA00004170"/>
    </source>
</evidence>
<comment type="function">
    <text evidence="1 10">Produces ATP from ADP in the presence of a proton gradient across the membrane. The gamma chain is believed to be important in regulating ATPase activity and the flow of protons through the CF(0) complex.</text>
</comment>
<dbReference type="RefSeq" id="WP_142522684.1">
    <property type="nucleotide sequence ID" value="NZ_CABFWF030000012.1"/>
</dbReference>
<dbReference type="InterPro" id="IPR035968">
    <property type="entry name" value="ATP_synth_F1_ATPase_gsu"/>
</dbReference>
<keyword evidence="8 10" id="KW-0139">CF(1)</keyword>
<evidence type="ECO:0000256" key="5">
    <source>
        <dbReference type="ARBA" id="ARBA00022781"/>
    </source>
</evidence>
<keyword evidence="4 10" id="KW-0813">Transport</keyword>
<evidence type="ECO:0000256" key="10">
    <source>
        <dbReference type="HAMAP-Rule" id="MF_00815"/>
    </source>
</evidence>
<evidence type="ECO:0000256" key="8">
    <source>
        <dbReference type="ARBA" id="ARBA00023196"/>
    </source>
</evidence>
<reference evidence="11 12" key="1">
    <citation type="submission" date="2020-11" db="EMBL/GenBank/DDBJ databases">
        <authorList>
            <person name="Lassalle F."/>
        </authorList>
    </citation>
    <scope>NUCLEOTIDE SEQUENCE [LARGE SCALE GENOMIC DNA]</scope>
    <source>
        <strain evidence="11 12">JC140</strain>
    </source>
</reference>
<keyword evidence="5 10" id="KW-0375">Hydrogen ion transport</keyword>